<sequence length="880" mass="96773">MKLARLLFKPRWQSKDPATRRGAVAEAGDAELVAALPTIARSDADAGVRLAALRRLNQYEAWRERSTADADAAIRQTARSAYLAMLVGNGSGVPPLDRRVAELDTLSPEELERVAIDAADSELRGAALARVTRTSLLIDVAVGDADVKLRHIALGRVVDVDALARVAERTRKTDKLVSRLARERVETLRIAAGDAATIEARARLCCERIEALLARPRSERASELLALEPLWSEVAVRAPKLLRERYESTLAFLKSDTAEAAVQRERLRELRDRGTALLADKAASVASLEALVVEAHEAISATAPELPEREKAEALVGKLAQRIAQLAVAPPPEPEPAPVPVEEAPSAEAVLAKAHLEAALARTLADKLKHEEQQKALRRNLDELVIELEGQLEAGDLAAAQTTQTRIQGVLDGLPPIARHDKRLANAQARHAELKRWQRWSNNERRKALCDDIEALAAAGLHPDAVANRVRDARQEWQALDATEGGESNPLGKRFHALCNQALKPAQGYFNKRDELRKSAQQEIETQLAAWEAPDAEDGNVDWNALSARRRDVSASLRTLDGVEPRARKTLAQRLKNLVAAIDAKLDAHAGEIEAAKRRLIADAERNAASADPLAAAREVRDLQARWKAIGNGRRRTDEAQWKEFRAHCDAVFAKLDTNRREREQRDADAKQSALDVVAALEQLAADADAPRAARRDIEQRWNETGVRDRDLERRWQTAQETLDRHARDADRRRRQAAFHDAFARLALCEAVENGDTEGAVERWDAIGATAEPLAMPLKARFDAALAGTPLAFGGDDDARGLLVELEFFGAIETPEIDRKRRMDLQIARLSQHMSGGGAPSAPREELTALIARWVELGAAPGDMRDRFARGFAAALERLP</sequence>
<gene>
    <name evidence="2" type="ORF">OD750_010970</name>
</gene>
<dbReference type="InterPro" id="IPR007139">
    <property type="entry name" value="DUF349"/>
</dbReference>
<dbReference type="Pfam" id="PF03993">
    <property type="entry name" value="DUF349"/>
    <property type="match status" value="2"/>
</dbReference>
<proteinExistence type="predicted"/>
<feature type="coiled-coil region" evidence="1">
    <location>
        <begin position="367"/>
        <end position="394"/>
    </location>
</feature>
<evidence type="ECO:0000313" key="3">
    <source>
        <dbReference type="Proteomes" id="UP001139971"/>
    </source>
</evidence>
<dbReference type="AlphaFoldDB" id="A0A9X3YK58"/>
<keyword evidence="1" id="KW-0175">Coiled coil</keyword>
<evidence type="ECO:0000256" key="1">
    <source>
        <dbReference type="SAM" id="Coils"/>
    </source>
</evidence>
<dbReference type="RefSeq" id="WP_263544754.1">
    <property type="nucleotide sequence ID" value="NZ_JAOVZO020000015.1"/>
</dbReference>
<dbReference type="Proteomes" id="UP001139971">
    <property type="component" value="Unassembled WGS sequence"/>
</dbReference>
<comment type="caution">
    <text evidence="2">The sequence shown here is derived from an EMBL/GenBank/DDBJ whole genome shotgun (WGS) entry which is preliminary data.</text>
</comment>
<name>A0A9X3YK58_9GAMM</name>
<protein>
    <submittedName>
        <fullName evidence="2">DUF349 domain-containing protein</fullName>
    </submittedName>
</protein>
<keyword evidence="3" id="KW-1185">Reference proteome</keyword>
<dbReference type="EMBL" id="JAOVZO020000015">
    <property type="protein sequence ID" value="MDC8013067.1"/>
    <property type="molecule type" value="Genomic_DNA"/>
</dbReference>
<reference evidence="2" key="1">
    <citation type="submission" date="2023-02" db="EMBL/GenBank/DDBJ databases">
        <title>Tahibacter soli sp. nov. isolated from soil.</title>
        <authorList>
            <person name="Baek J.H."/>
            <person name="Lee J.K."/>
            <person name="Choi D.G."/>
            <person name="Jeon C.O."/>
        </authorList>
    </citation>
    <scope>NUCLEOTIDE SEQUENCE</scope>
    <source>
        <strain evidence="2">BL</strain>
    </source>
</reference>
<accession>A0A9X3YK58</accession>
<organism evidence="2 3">
    <name type="scientific">Tahibacter soli</name>
    <dbReference type="NCBI Taxonomy" id="2983605"/>
    <lineage>
        <taxon>Bacteria</taxon>
        <taxon>Pseudomonadati</taxon>
        <taxon>Pseudomonadota</taxon>
        <taxon>Gammaproteobacteria</taxon>
        <taxon>Lysobacterales</taxon>
        <taxon>Rhodanobacteraceae</taxon>
        <taxon>Tahibacter</taxon>
    </lineage>
</organism>
<evidence type="ECO:0000313" key="2">
    <source>
        <dbReference type="EMBL" id="MDC8013067.1"/>
    </source>
</evidence>